<evidence type="ECO:0000256" key="1">
    <source>
        <dbReference type="SAM" id="MobiDB-lite"/>
    </source>
</evidence>
<organism evidence="3 4">
    <name type="scientific">Eptatretus burgeri</name>
    <name type="common">Inshore hagfish</name>
    <dbReference type="NCBI Taxonomy" id="7764"/>
    <lineage>
        <taxon>Eukaryota</taxon>
        <taxon>Metazoa</taxon>
        <taxon>Chordata</taxon>
        <taxon>Craniata</taxon>
        <taxon>Vertebrata</taxon>
        <taxon>Cyclostomata</taxon>
        <taxon>Myxini</taxon>
        <taxon>Myxiniformes</taxon>
        <taxon>Myxinidae</taxon>
        <taxon>Eptatretinae</taxon>
        <taxon>Eptatretus</taxon>
    </lineage>
</organism>
<dbReference type="InterPro" id="IPR036420">
    <property type="entry name" value="BRCT_dom_sf"/>
</dbReference>
<dbReference type="AlphaFoldDB" id="A0A8C4QTU9"/>
<dbReference type="SMART" id="SM00292">
    <property type="entry name" value="BRCT"/>
    <property type="match status" value="1"/>
</dbReference>
<sequence length="242" mass="26318">MAGGSHGQAGCGQQAGGGGVQAASLVPSPMEDLFKQVKFYIVGDVDPEVVRLLRAGSAKEVSYNALATHIVTSEAEHTDVSEAREVFDLPVVKVLQSMSVPTRALDLRPSEARSLESSYLNTRDQDSVPSQPRDCITEPPPACHLLGCIFAFADYPERVLDKQLIGTWKKVIHQNGGLVDSVLSPRCTHLLCESQTSATFKQALREGKRCVTIHWLNDILKHGHVAPYRALHLPTAFAPEAR</sequence>
<keyword evidence="4" id="KW-1185">Reference proteome</keyword>
<dbReference type="Proteomes" id="UP000694388">
    <property type="component" value="Unplaced"/>
</dbReference>
<dbReference type="GeneTree" id="ENSGT00940000155757"/>
<dbReference type="SUPFAM" id="SSF52113">
    <property type="entry name" value="BRCT domain"/>
    <property type="match status" value="1"/>
</dbReference>
<feature type="domain" description="BRCT" evidence="2">
    <location>
        <begin position="169"/>
        <end position="233"/>
    </location>
</feature>
<protein>
    <recommendedName>
        <fullName evidence="2">BRCT domain-containing protein</fullName>
    </recommendedName>
</protein>
<accession>A0A8C4QTU9</accession>
<dbReference type="Ensembl" id="ENSEBUT00000021098.1">
    <property type="protein sequence ID" value="ENSEBUP00000020523.1"/>
    <property type="gene ID" value="ENSEBUG00000012715.1"/>
</dbReference>
<reference evidence="3" key="1">
    <citation type="submission" date="2025-08" db="UniProtKB">
        <authorList>
            <consortium name="Ensembl"/>
        </authorList>
    </citation>
    <scope>IDENTIFICATION</scope>
</reference>
<dbReference type="Pfam" id="PF00533">
    <property type="entry name" value="BRCT"/>
    <property type="match status" value="1"/>
</dbReference>
<dbReference type="CDD" id="cd17711">
    <property type="entry name" value="BRCT_PAXIP1_rpt3"/>
    <property type="match status" value="1"/>
</dbReference>
<evidence type="ECO:0000313" key="3">
    <source>
        <dbReference type="Ensembl" id="ENSEBUP00000020523.1"/>
    </source>
</evidence>
<reference evidence="3" key="2">
    <citation type="submission" date="2025-09" db="UniProtKB">
        <authorList>
            <consortium name="Ensembl"/>
        </authorList>
    </citation>
    <scope>IDENTIFICATION</scope>
</reference>
<evidence type="ECO:0000313" key="4">
    <source>
        <dbReference type="Proteomes" id="UP000694388"/>
    </source>
</evidence>
<evidence type="ECO:0000259" key="2">
    <source>
        <dbReference type="PROSITE" id="PS50172"/>
    </source>
</evidence>
<feature type="region of interest" description="Disordered" evidence="1">
    <location>
        <begin position="1"/>
        <end position="21"/>
    </location>
</feature>
<proteinExistence type="predicted"/>
<dbReference type="PROSITE" id="PS50172">
    <property type="entry name" value="BRCT"/>
    <property type="match status" value="1"/>
</dbReference>
<dbReference type="Gene3D" id="3.40.50.10190">
    <property type="entry name" value="BRCT domain"/>
    <property type="match status" value="1"/>
</dbReference>
<name>A0A8C4QTU9_EPTBU</name>
<feature type="compositionally biased region" description="Gly residues" evidence="1">
    <location>
        <begin position="1"/>
        <end position="20"/>
    </location>
</feature>
<dbReference type="InterPro" id="IPR001357">
    <property type="entry name" value="BRCT_dom"/>
</dbReference>